<dbReference type="RefSeq" id="WP_126643461.1">
    <property type="nucleotide sequence ID" value="NZ_BIFH01000054.1"/>
</dbReference>
<protein>
    <submittedName>
        <fullName evidence="2">Uncharacterized protein</fullName>
    </submittedName>
</protein>
<dbReference type="AlphaFoldDB" id="A0A401Z4Y1"/>
<reference evidence="2 3" key="1">
    <citation type="submission" date="2018-12" db="EMBL/GenBank/DDBJ databases">
        <title>Draft genome sequence of Embleya hyalina NBRC 13850T.</title>
        <authorList>
            <person name="Komaki H."/>
            <person name="Hosoyama A."/>
            <person name="Kimura A."/>
            <person name="Ichikawa N."/>
            <person name="Tamura T."/>
        </authorList>
    </citation>
    <scope>NUCLEOTIDE SEQUENCE [LARGE SCALE GENOMIC DNA]</scope>
    <source>
        <strain evidence="2 3">NBRC 13850</strain>
    </source>
</reference>
<gene>
    <name evidence="2" type="ORF">EHYA_09662</name>
</gene>
<keyword evidence="3" id="KW-1185">Reference proteome</keyword>
<evidence type="ECO:0000313" key="3">
    <source>
        <dbReference type="Proteomes" id="UP000286931"/>
    </source>
</evidence>
<feature type="region of interest" description="Disordered" evidence="1">
    <location>
        <begin position="124"/>
        <end position="154"/>
    </location>
</feature>
<dbReference type="Proteomes" id="UP000286931">
    <property type="component" value="Unassembled WGS sequence"/>
</dbReference>
<sequence>MFELLPGVGVVLPRGAGVLRFGTSEQRAQWTLSTVLDVRAYWSCAGTRHHDDGHRSFWSFGGSLGPLRVDVTGSEHGCRTIAFERLPGTTTDPVVWRDADLFGYPADEIEAALPGAAERERLGLSLSPPAAGSTDDRPTRVRLTTEDVSAYRPG</sequence>
<evidence type="ECO:0000256" key="1">
    <source>
        <dbReference type="SAM" id="MobiDB-lite"/>
    </source>
</evidence>
<dbReference type="OrthoDB" id="3872745at2"/>
<evidence type="ECO:0000313" key="2">
    <source>
        <dbReference type="EMBL" id="GCE01888.1"/>
    </source>
</evidence>
<accession>A0A401Z4Y1</accession>
<name>A0A401Z4Y1_9ACTN</name>
<proteinExistence type="predicted"/>
<feature type="compositionally biased region" description="Basic and acidic residues" evidence="1">
    <location>
        <begin position="134"/>
        <end position="145"/>
    </location>
</feature>
<organism evidence="2 3">
    <name type="scientific">Embleya hyalina</name>
    <dbReference type="NCBI Taxonomy" id="516124"/>
    <lineage>
        <taxon>Bacteria</taxon>
        <taxon>Bacillati</taxon>
        <taxon>Actinomycetota</taxon>
        <taxon>Actinomycetes</taxon>
        <taxon>Kitasatosporales</taxon>
        <taxon>Streptomycetaceae</taxon>
        <taxon>Embleya</taxon>
    </lineage>
</organism>
<comment type="caution">
    <text evidence="2">The sequence shown here is derived from an EMBL/GenBank/DDBJ whole genome shotgun (WGS) entry which is preliminary data.</text>
</comment>
<dbReference type="EMBL" id="BIFH01000054">
    <property type="protein sequence ID" value="GCE01888.1"/>
    <property type="molecule type" value="Genomic_DNA"/>
</dbReference>